<gene>
    <name evidence="1" type="ORF">AACH28_09395</name>
</gene>
<name>A0ACD5C7L4_9SPHI</name>
<organism evidence="1 2">
    <name type="scientific">Sphingobacterium thalpophilum</name>
    <dbReference type="NCBI Taxonomy" id="259"/>
    <lineage>
        <taxon>Bacteria</taxon>
        <taxon>Pseudomonadati</taxon>
        <taxon>Bacteroidota</taxon>
        <taxon>Sphingobacteriia</taxon>
        <taxon>Sphingobacteriales</taxon>
        <taxon>Sphingobacteriaceae</taxon>
        <taxon>Sphingobacterium</taxon>
    </lineage>
</organism>
<reference evidence="1" key="1">
    <citation type="submission" date="2024-04" db="EMBL/GenBank/DDBJ databases">
        <title>Complete genome sequence of Sphingobacterium thalpophiium BAA-1094.</title>
        <authorList>
            <person name="Adaikpoh B.I."/>
        </authorList>
    </citation>
    <scope>NUCLEOTIDE SEQUENCE</scope>
    <source>
        <strain evidence="1">BAA-1094</strain>
    </source>
</reference>
<proteinExistence type="predicted"/>
<evidence type="ECO:0000313" key="2">
    <source>
        <dbReference type="Proteomes" id="UP001485301"/>
    </source>
</evidence>
<accession>A0ACD5C7L4</accession>
<keyword evidence="2" id="KW-1185">Reference proteome</keyword>
<evidence type="ECO:0000313" key="1">
    <source>
        <dbReference type="EMBL" id="WZN57739.1"/>
    </source>
</evidence>
<sequence length="181" mass="20587">MLLESSRSGILFDNSALISVQQKRIITELLNSELDQEWKSLFCFGKLMELLARTFDQHKLGNTVSRTDNSLSPEIKKLMAEAKRIVENSLTDPPSLSQLSAELGTNENYLKKYFKLCYGTTIYGHLTKVRMQKARSLLTQGDRPINEISRFLGYNNPAHFSASFKKHFGVKPKVVQRSSKV</sequence>
<dbReference type="EMBL" id="CP151087">
    <property type="protein sequence ID" value="WZN57739.1"/>
    <property type="molecule type" value="Genomic_DNA"/>
</dbReference>
<dbReference type="Proteomes" id="UP001485301">
    <property type="component" value="Chromosome"/>
</dbReference>
<protein>
    <submittedName>
        <fullName evidence="1">AraC family transcriptional regulator</fullName>
    </submittedName>
</protein>